<keyword evidence="3" id="KW-1185">Reference proteome</keyword>
<organism evidence="2 3">
    <name type="scientific">Metschnikowia bicuspidata</name>
    <dbReference type="NCBI Taxonomy" id="27322"/>
    <lineage>
        <taxon>Eukaryota</taxon>
        <taxon>Fungi</taxon>
        <taxon>Dikarya</taxon>
        <taxon>Ascomycota</taxon>
        <taxon>Saccharomycotina</taxon>
        <taxon>Pichiomycetes</taxon>
        <taxon>Metschnikowiaceae</taxon>
        <taxon>Metschnikowia</taxon>
    </lineage>
</organism>
<dbReference type="EMBL" id="ML004435">
    <property type="protein sequence ID" value="RKP31983.1"/>
    <property type="molecule type" value="Genomic_DNA"/>
</dbReference>
<evidence type="ECO:0000313" key="2">
    <source>
        <dbReference type="EMBL" id="RKP31983.1"/>
    </source>
</evidence>
<feature type="region of interest" description="Disordered" evidence="1">
    <location>
        <begin position="532"/>
        <end position="552"/>
    </location>
</feature>
<gene>
    <name evidence="2" type="ORF">METBISCDRAFT_26114</name>
</gene>
<feature type="region of interest" description="Disordered" evidence="1">
    <location>
        <begin position="733"/>
        <end position="759"/>
    </location>
</feature>
<accession>A0A4P9ZGC8</accession>
<evidence type="ECO:0000256" key="1">
    <source>
        <dbReference type="SAM" id="MobiDB-lite"/>
    </source>
</evidence>
<dbReference type="Proteomes" id="UP000268321">
    <property type="component" value="Unassembled WGS sequence"/>
</dbReference>
<name>A0A4P9ZGC8_9ASCO</name>
<protein>
    <submittedName>
        <fullName evidence="2">Uncharacterized protein</fullName>
    </submittedName>
</protein>
<dbReference type="OrthoDB" id="4084534at2759"/>
<evidence type="ECO:0000313" key="3">
    <source>
        <dbReference type="Proteomes" id="UP000268321"/>
    </source>
</evidence>
<proteinExistence type="predicted"/>
<sequence>MAVFQKVFEAGLGNFLPEISMLPKQFNLSEMDSLEPIVNAISWLDQESLHSSLQQTYDEMILKTLIPVMRYRHFLSALRDLIGIKPADLESIVNDPAASQIQSTLQETSGRLSHCDQLIFHKHRNLFNLFYCSTGLGCFESMLSVVLRSIHSDRYSDSEKATLTAFLQDFVPLIYNGTLTSNSLATVRYTSVIARFKDRVLVPYIVGDNIIDNYEFSLLINFSLLSPRNVLRLLKEKNKFHSVGTVDDLIQVLQPDVETGFDTAKLDELTNDERFRTANRTKQQQPVQEYVQIPEFLKIHDFAEELAFLRNKVIKKDFQGISSNEIIDHLKSYLDSLDVANARADRLTKLANRLTQIFVINGNDTEVLDAVIRSHQVFHAFEAKLQKDQTKLLDSNSYIELPENCPMDTFAQELREVQRKLGLCFSEATPEEITLTIQNIVGESTDLKQAGVYLKLMQNINLLFKHNNGHTSVLDAVITSDSVLKGFKQSLAQKKNAHIEKNTMATYQSKISKQTNSPVGTKTLVSEVSAVESAQTNDEAAQNDANQVKPLGKPHLEKFLRKAKQEKVSEMEERFREREAYMWSTGMSFNHRKLDSKHFFSPCSKNFFPMFPGTDRSLEYLVLTSQGHTLYAKTNPLGAMHIPEDMLSIVERLSEAEIVKYLVHLGKLQRNGWMLIGSKGPNTMLVLCRPVRSYKWSIFRTAQLLFASAGVVLVTLLGVDYFVEVPAPLEEEKRAKSSPNNNWPTRVSEEPGSGPVARGEELKRNAWTLLLWK</sequence>
<dbReference type="AlphaFoldDB" id="A0A4P9ZGC8"/>
<reference evidence="3" key="1">
    <citation type="journal article" date="2018" name="Nat. Microbiol.">
        <title>Leveraging single-cell genomics to expand the fungal tree of life.</title>
        <authorList>
            <person name="Ahrendt S.R."/>
            <person name="Quandt C.A."/>
            <person name="Ciobanu D."/>
            <person name="Clum A."/>
            <person name="Salamov A."/>
            <person name="Andreopoulos B."/>
            <person name="Cheng J.F."/>
            <person name="Woyke T."/>
            <person name="Pelin A."/>
            <person name="Henrissat B."/>
            <person name="Reynolds N.K."/>
            <person name="Benny G.L."/>
            <person name="Smith M.E."/>
            <person name="James T.Y."/>
            <person name="Grigoriev I.V."/>
        </authorList>
    </citation>
    <scope>NUCLEOTIDE SEQUENCE [LARGE SCALE GENOMIC DNA]</scope>
    <source>
        <strain evidence="3">Baker2002</strain>
    </source>
</reference>
<feature type="compositionally biased region" description="Polar residues" evidence="1">
    <location>
        <begin position="532"/>
        <end position="546"/>
    </location>
</feature>